<gene>
    <name evidence="2" type="ORF">RJ639_024945</name>
</gene>
<feature type="compositionally biased region" description="Basic and acidic residues" evidence="1">
    <location>
        <begin position="287"/>
        <end position="298"/>
    </location>
</feature>
<dbReference type="EMBL" id="JAVXUP010005023">
    <property type="protein sequence ID" value="KAK2996492.1"/>
    <property type="molecule type" value="Genomic_DNA"/>
</dbReference>
<evidence type="ECO:0000313" key="2">
    <source>
        <dbReference type="EMBL" id="KAK2996492.1"/>
    </source>
</evidence>
<sequence length="749" mass="82607">MASETAVSDHPSAPEQVKEEVLEVVKAIEQDIVTQAKEEKPEPEDTPNPEVILPESKEKVEDTQIEPPIIEEVKKSDAEEETKSEDLPSRITESAKEIDEQPVVEEVKKTEEDEEAKSQGLAKCESEAKIEEKIVGPPVSEQIKESDVEEKPTIKGPPIAEDLLAAEEKYEEKQVENPVTEEVNEIDEEEKPKAEDPPTQEVPVAAVEEKIEEKQIEFPVIEEVKTTDEEEAAKIEEPLRVPSAVVEEKIVEKQVESPVIEEIKKIDEDETPKAEIEEKEVEPPVIEEEKKSSGEENPKAVYLPSPAVPPVELQEKIEDKQIDSPVTEEAKKPDSMVVDVPLVDADVPEPDTPSVPEAVADNIKGQREEEVLMKTAEKQEEQLTEKQPTEPSVDAVDEEKELVEELPVKELEPAAQKDVGISEVESKTEKVQESVPALEEKPEEKAEVFEQTEKESAVVVAKESLEVEVAKNEEIPLASKVEEAELKEEETAKEEPLVPESLGQVSSTKVENDQVDPKRDEVQSVPAEVTENGSTEVNEKEVGAEADVVEADNDVKNVETAEENGAVHAIVEESIEPVKKEVNDVASSISAVTVNSLEVEDTTRDIDLVAENGKEELKDETVASVETTERKSDEVLSTASKEPVEESLTPEAEVKGEEPVQTEETKPEKEKEVDELVKPDIPNVESNNGDKKTREDPPKEEVSVKSTQKQSNNIMSKVKQTLVKAKRAIVGKSSSTKAAATETKGDVTV</sequence>
<feature type="region of interest" description="Disordered" evidence="1">
    <location>
        <begin position="610"/>
        <end position="715"/>
    </location>
</feature>
<feature type="compositionally biased region" description="Basic and acidic residues" evidence="1">
    <location>
        <begin position="481"/>
        <end position="496"/>
    </location>
</feature>
<feature type="region of interest" description="Disordered" evidence="1">
    <location>
        <begin position="481"/>
        <end position="544"/>
    </location>
</feature>
<feature type="compositionally biased region" description="Basic and acidic residues" evidence="1">
    <location>
        <begin position="313"/>
        <end position="334"/>
    </location>
</feature>
<feature type="compositionally biased region" description="Basic and acidic residues" evidence="1">
    <location>
        <begin position="142"/>
        <end position="153"/>
    </location>
</feature>
<feature type="compositionally biased region" description="Basic and acidic residues" evidence="1">
    <location>
        <begin position="124"/>
        <end position="134"/>
    </location>
</feature>
<dbReference type="AlphaFoldDB" id="A0AA88S6D2"/>
<comment type="caution">
    <text evidence="2">The sequence shown here is derived from an EMBL/GenBank/DDBJ whole genome shotgun (WGS) entry which is preliminary data.</text>
</comment>
<proteinExistence type="predicted"/>
<dbReference type="PANTHER" id="PTHR37729">
    <property type="entry name" value="NEUROFILAMENT PROTEIN-LIKE PROTEIN"/>
    <property type="match status" value="1"/>
</dbReference>
<keyword evidence="3" id="KW-1185">Reference proteome</keyword>
<feature type="compositionally biased region" description="Basic and acidic residues" evidence="1">
    <location>
        <begin position="688"/>
        <end position="703"/>
    </location>
</feature>
<reference evidence="2" key="1">
    <citation type="submission" date="2022-12" db="EMBL/GenBank/DDBJ databases">
        <title>Draft genome assemblies for two species of Escallonia (Escalloniales).</title>
        <authorList>
            <person name="Chanderbali A."/>
            <person name="Dervinis C."/>
            <person name="Anghel I."/>
            <person name="Soltis D."/>
            <person name="Soltis P."/>
            <person name="Zapata F."/>
        </authorList>
    </citation>
    <scope>NUCLEOTIDE SEQUENCE</scope>
    <source>
        <strain evidence="2">UCBG64.0493</strain>
        <tissue evidence="2">Leaf</tissue>
    </source>
</reference>
<dbReference type="PANTHER" id="PTHR37729:SF1">
    <property type="entry name" value="NEUROFILAMENT PROTEIN-LIKE PROTEIN"/>
    <property type="match status" value="1"/>
</dbReference>
<feature type="compositionally biased region" description="Basic and acidic residues" evidence="1">
    <location>
        <begin position="610"/>
        <end position="634"/>
    </location>
</feature>
<feature type="compositionally biased region" description="Basic and acidic residues" evidence="1">
    <location>
        <begin position="510"/>
        <end position="522"/>
    </location>
</feature>
<feature type="compositionally biased region" description="Basic and acidic residues" evidence="1">
    <location>
        <begin position="652"/>
        <end position="678"/>
    </location>
</feature>
<accession>A0AA88S6D2</accession>
<feature type="compositionally biased region" description="Polar residues" evidence="1">
    <location>
        <begin position="704"/>
        <end position="715"/>
    </location>
</feature>
<feature type="region of interest" description="Disordered" evidence="1">
    <location>
        <begin position="263"/>
        <end position="337"/>
    </location>
</feature>
<feature type="compositionally biased region" description="Basic and acidic residues" evidence="1">
    <location>
        <begin position="263"/>
        <end position="276"/>
    </location>
</feature>
<evidence type="ECO:0000256" key="1">
    <source>
        <dbReference type="SAM" id="MobiDB-lite"/>
    </source>
</evidence>
<evidence type="ECO:0000313" key="3">
    <source>
        <dbReference type="Proteomes" id="UP001188597"/>
    </source>
</evidence>
<feature type="compositionally biased region" description="Basic and acidic residues" evidence="1">
    <location>
        <begin position="84"/>
        <end position="111"/>
    </location>
</feature>
<feature type="region of interest" description="Disordered" evidence="1">
    <location>
        <begin position="170"/>
        <end position="204"/>
    </location>
</feature>
<organism evidence="2 3">
    <name type="scientific">Escallonia herrerae</name>
    <dbReference type="NCBI Taxonomy" id="1293975"/>
    <lineage>
        <taxon>Eukaryota</taxon>
        <taxon>Viridiplantae</taxon>
        <taxon>Streptophyta</taxon>
        <taxon>Embryophyta</taxon>
        <taxon>Tracheophyta</taxon>
        <taxon>Spermatophyta</taxon>
        <taxon>Magnoliopsida</taxon>
        <taxon>eudicotyledons</taxon>
        <taxon>Gunneridae</taxon>
        <taxon>Pentapetalae</taxon>
        <taxon>asterids</taxon>
        <taxon>campanulids</taxon>
        <taxon>Escalloniales</taxon>
        <taxon>Escalloniaceae</taxon>
        <taxon>Escallonia</taxon>
    </lineage>
</organism>
<name>A0AA88S6D2_9ASTE</name>
<feature type="compositionally biased region" description="Basic and acidic residues" evidence="1">
    <location>
        <begin position="375"/>
        <end position="388"/>
    </location>
</feature>
<dbReference type="Proteomes" id="UP001188597">
    <property type="component" value="Unassembled WGS sequence"/>
</dbReference>
<feature type="region of interest" description="Disordered" evidence="1">
    <location>
        <begin position="729"/>
        <end position="749"/>
    </location>
</feature>
<protein>
    <submittedName>
        <fullName evidence="2">Uncharacterized protein</fullName>
    </submittedName>
</protein>
<feature type="region of interest" description="Disordered" evidence="1">
    <location>
        <begin position="32"/>
        <end position="158"/>
    </location>
</feature>
<feature type="compositionally biased region" description="Acidic residues" evidence="1">
    <location>
        <begin position="395"/>
        <end position="404"/>
    </location>
</feature>
<feature type="compositionally biased region" description="Basic and acidic residues" evidence="1">
    <location>
        <begin position="424"/>
        <end position="455"/>
    </location>
</feature>
<feature type="region of interest" description="Disordered" evidence="1">
    <location>
        <begin position="375"/>
        <end position="455"/>
    </location>
</feature>